<dbReference type="EMBL" id="QWEY01000014">
    <property type="protein sequence ID" value="RGP35555.1"/>
    <property type="molecule type" value="Genomic_DNA"/>
</dbReference>
<evidence type="ECO:0000256" key="4">
    <source>
        <dbReference type="ARBA" id="ARBA00023004"/>
    </source>
</evidence>
<dbReference type="GO" id="GO:0046872">
    <property type="term" value="F:metal ion binding"/>
    <property type="evidence" value="ECO:0007669"/>
    <property type="project" value="UniProtKB-KW"/>
</dbReference>
<dbReference type="GO" id="GO:0008236">
    <property type="term" value="F:serine-type peptidase activity"/>
    <property type="evidence" value="ECO:0007669"/>
    <property type="project" value="InterPro"/>
</dbReference>
<dbReference type="Pfam" id="PF00326">
    <property type="entry name" value="Peptidase_S9"/>
    <property type="match status" value="1"/>
</dbReference>
<proteinExistence type="predicted"/>
<evidence type="ECO:0000313" key="8">
    <source>
        <dbReference type="Proteomes" id="UP000284547"/>
    </source>
</evidence>
<dbReference type="InterPro" id="IPR051198">
    <property type="entry name" value="BchE-like"/>
</dbReference>
<dbReference type="Gene3D" id="3.40.50.280">
    <property type="entry name" value="Cobalamin-binding domain"/>
    <property type="match status" value="1"/>
</dbReference>
<accession>A0A411YXU1</accession>
<evidence type="ECO:0000259" key="6">
    <source>
        <dbReference type="PROSITE" id="PS51332"/>
    </source>
</evidence>
<dbReference type="GO" id="GO:0031419">
    <property type="term" value="F:cobalamin binding"/>
    <property type="evidence" value="ECO:0007669"/>
    <property type="project" value="InterPro"/>
</dbReference>
<evidence type="ECO:0000256" key="5">
    <source>
        <dbReference type="ARBA" id="ARBA00023014"/>
    </source>
</evidence>
<dbReference type="InterPro" id="IPR029058">
    <property type="entry name" value="AB_hydrolase_fold"/>
</dbReference>
<dbReference type="InterPro" id="IPR001375">
    <property type="entry name" value="Peptidase_S9_cat"/>
</dbReference>
<dbReference type="InterPro" id="IPR006158">
    <property type="entry name" value="Cobalamin-bd"/>
</dbReference>
<sequence>MQHHTLAQRLRRGGGHIIRALSAEKEVLSRPDGVDSRGGRAKPTVLRSVVYWQVASRSLRFCPLSFAVSGEGMKVLLASLSLEFPLAAYCLAAALRADPGLADCDTALHDIDWPRMSHYESKNAEIWRFLARLEAERLQVLGLSLYLWSHIALRELAGIVRRVFSHLTIVVGGPEVATPAAAETWLAAGEADIVVRGEGERVLAAVIRRMRDGAPLAGLPGTSMRIDGDMRHGPPMALRRLDDLPSPFLTGLVPAYWQSWFAMIRQRLADPATAEGRAWLDARSPLAHVAAIHCPVLMIHGRQDVRVPLLQARAMAAAGRPVTLAVLPDEGHFISEQANRVALAALVEAFLQDQAGGPVEDVAEDLVASRMAILLGGDFLPGPVLARLRERNASPA</sequence>
<dbReference type="GO" id="GO:0006508">
    <property type="term" value="P:proteolysis"/>
    <property type="evidence" value="ECO:0007669"/>
    <property type="project" value="InterPro"/>
</dbReference>
<comment type="cofactor">
    <cofactor evidence="1">
        <name>[4Fe-4S] cluster</name>
        <dbReference type="ChEBI" id="CHEBI:49883"/>
    </cofactor>
</comment>
<dbReference type="Pfam" id="PF02310">
    <property type="entry name" value="B12-binding"/>
    <property type="match status" value="1"/>
</dbReference>
<dbReference type="Proteomes" id="UP000284547">
    <property type="component" value="Unassembled WGS sequence"/>
</dbReference>
<name>A0A411YXU1_9RHOB</name>
<keyword evidence="5" id="KW-0411">Iron-sulfur</keyword>
<dbReference type="Gene3D" id="3.40.50.1820">
    <property type="entry name" value="alpha/beta hydrolase"/>
    <property type="match status" value="1"/>
</dbReference>
<evidence type="ECO:0000313" key="7">
    <source>
        <dbReference type="EMBL" id="RGP35555.1"/>
    </source>
</evidence>
<dbReference type="PANTHER" id="PTHR43409:SF16">
    <property type="entry name" value="SLR0320 PROTEIN"/>
    <property type="match status" value="1"/>
</dbReference>
<protein>
    <recommendedName>
        <fullName evidence="6">B12-binding domain-containing protein</fullName>
    </recommendedName>
</protein>
<dbReference type="GO" id="GO:0005829">
    <property type="term" value="C:cytosol"/>
    <property type="evidence" value="ECO:0007669"/>
    <property type="project" value="TreeGrafter"/>
</dbReference>
<keyword evidence="2" id="KW-0949">S-adenosyl-L-methionine</keyword>
<keyword evidence="4" id="KW-0408">Iron</keyword>
<reference evidence="7 8" key="1">
    <citation type="submission" date="2018-08" db="EMBL/GenBank/DDBJ databases">
        <title>Flavobacterium tibetense sp. nov., isolated from a wetland YonghuCo on Tibetan Plateau.</title>
        <authorList>
            <person name="Phurbu D."/>
            <person name="Lu H."/>
            <person name="Xing P."/>
        </authorList>
    </citation>
    <scope>NUCLEOTIDE SEQUENCE [LARGE SCALE GENOMIC DNA]</scope>
    <source>
        <strain evidence="7 8">DJC</strain>
    </source>
</reference>
<evidence type="ECO:0000256" key="3">
    <source>
        <dbReference type="ARBA" id="ARBA00022723"/>
    </source>
</evidence>
<gene>
    <name evidence="7" type="ORF">D1012_19305</name>
</gene>
<dbReference type="SUPFAM" id="SSF53474">
    <property type="entry name" value="alpha/beta-Hydrolases"/>
    <property type="match status" value="1"/>
</dbReference>
<keyword evidence="3" id="KW-0479">Metal-binding</keyword>
<evidence type="ECO:0000256" key="2">
    <source>
        <dbReference type="ARBA" id="ARBA00022691"/>
    </source>
</evidence>
<comment type="caution">
    <text evidence="7">The sequence shown here is derived from an EMBL/GenBank/DDBJ whole genome shotgun (WGS) entry which is preliminary data.</text>
</comment>
<feature type="domain" description="B12-binding" evidence="6">
    <location>
        <begin position="72"/>
        <end position="217"/>
    </location>
</feature>
<dbReference type="AlphaFoldDB" id="A0A411YXU1"/>
<dbReference type="PROSITE" id="PS51332">
    <property type="entry name" value="B12_BINDING"/>
    <property type="match status" value="1"/>
</dbReference>
<keyword evidence="8" id="KW-1185">Reference proteome</keyword>
<organism evidence="7 8">
    <name type="scientific">Pseudotabrizicola alkalilacus</name>
    <dbReference type="NCBI Taxonomy" id="2305252"/>
    <lineage>
        <taxon>Bacteria</taxon>
        <taxon>Pseudomonadati</taxon>
        <taxon>Pseudomonadota</taxon>
        <taxon>Alphaproteobacteria</taxon>
        <taxon>Rhodobacterales</taxon>
        <taxon>Paracoccaceae</taxon>
        <taxon>Pseudotabrizicola</taxon>
    </lineage>
</organism>
<evidence type="ECO:0000256" key="1">
    <source>
        <dbReference type="ARBA" id="ARBA00001966"/>
    </source>
</evidence>
<dbReference type="PANTHER" id="PTHR43409">
    <property type="entry name" value="ANAEROBIC MAGNESIUM-PROTOPORPHYRIN IX MONOMETHYL ESTER CYCLASE-RELATED"/>
    <property type="match status" value="1"/>
</dbReference>
<dbReference type="GO" id="GO:0051536">
    <property type="term" value="F:iron-sulfur cluster binding"/>
    <property type="evidence" value="ECO:0007669"/>
    <property type="project" value="UniProtKB-KW"/>
</dbReference>